<evidence type="ECO:0000313" key="1">
    <source>
        <dbReference type="EMBL" id="KAK8380235.1"/>
    </source>
</evidence>
<accession>A0AAW0SZU2</accession>
<protein>
    <submittedName>
        <fullName evidence="1">Uncharacterized protein</fullName>
    </submittedName>
</protein>
<reference evidence="1 2" key="1">
    <citation type="submission" date="2023-03" db="EMBL/GenBank/DDBJ databases">
        <title>High-quality genome of Scylla paramamosain provides insights in environmental adaptation.</title>
        <authorList>
            <person name="Zhang L."/>
        </authorList>
    </citation>
    <scope>NUCLEOTIDE SEQUENCE [LARGE SCALE GENOMIC DNA]</scope>
    <source>
        <strain evidence="1">LZ_2023a</strain>
        <tissue evidence="1">Muscle</tissue>
    </source>
</reference>
<sequence length="87" mass="9057">MNVDGLPTLCCAGRSWEVSVGCSSMLSPTNTGGSRTGSSAYDDDGDVVGGDDVTLDSCVMMVGRAMMGVTNDGWRWNLKCGVLCNRG</sequence>
<dbReference type="EMBL" id="JARAKH010000042">
    <property type="protein sequence ID" value="KAK8380235.1"/>
    <property type="molecule type" value="Genomic_DNA"/>
</dbReference>
<comment type="caution">
    <text evidence="1">The sequence shown here is derived from an EMBL/GenBank/DDBJ whole genome shotgun (WGS) entry which is preliminary data.</text>
</comment>
<dbReference type="Proteomes" id="UP001487740">
    <property type="component" value="Unassembled WGS sequence"/>
</dbReference>
<gene>
    <name evidence="1" type="ORF">O3P69_016690</name>
</gene>
<evidence type="ECO:0000313" key="2">
    <source>
        <dbReference type="Proteomes" id="UP001487740"/>
    </source>
</evidence>
<dbReference type="AlphaFoldDB" id="A0AAW0SZU2"/>
<name>A0AAW0SZU2_SCYPA</name>
<proteinExistence type="predicted"/>
<keyword evidence="2" id="KW-1185">Reference proteome</keyword>
<organism evidence="1 2">
    <name type="scientific">Scylla paramamosain</name>
    <name type="common">Mud crab</name>
    <dbReference type="NCBI Taxonomy" id="85552"/>
    <lineage>
        <taxon>Eukaryota</taxon>
        <taxon>Metazoa</taxon>
        <taxon>Ecdysozoa</taxon>
        <taxon>Arthropoda</taxon>
        <taxon>Crustacea</taxon>
        <taxon>Multicrustacea</taxon>
        <taxon>Malacostraca</taxon>
        <taxon>Eumalacostraca</taxon>
        <taxon>Eucarida</taxon>
        <taxon>Decapoda</taxon>
        <taxon>Pleocyemata</taxon>
        <taxon>Brachyura</taxon>
        <taxon>Eubrachyura</taxon>
        <taxon>Portunoidea</taxon>
        <taxon>Portunidae</taxon>
        <taxon>Portuninae</taxon>
        <taxon>Scylla</taxon>
    </lineage>
</organism>